<dbReference type="PANTHER" id="PTHR43201:SF5">
    <property type="entry name" value="MEDIUM-CHAIN ACYL-COA LIGASE ACSF2, MITOCHONDRIAL"/>
    <property type="match status" value="1"/>
</dbReference>
<organism evidence="10 11">
    <name type="scientific">Plasmodium vinckei brucechwatti</name>
    <dbReference type="NCBI Taxonomy" id="119398"/>
    <lineage>
        <taxon>Eukaryota</taxon>
        <taxon>Sar</taxon>
        <taxon>Alveolata</taxon>
        <taxon>Apicomplexa</taxon>
        <taxon>Aconoidasida</taxon>
        <taxon>Haemosporida</taxon>
        <taxon>Plasmodiidae</taxon>
        <taxon>Plasmodium</taxon>
        <taxon>Plasmodium (Vinckeia)</taxon>
    </lineage>
</organism>
<dbReference type="SUPFAM" id="SSF56801">
    <property type="entry name" value="Acetyl-CoA synthetase-like"/>
    <property type="match status" value="1"/>
</dbReference>
<evidence type="ECO:0000256" key="5">
    <source>
        <dbReference type="SAM" id="MobiDB-lite"/>
    </source>
</evidence>
<dbReference type="VEuPathDB" id="PlasmoDB:PVBDA_1101890"/>
<dbReference type="GO" id="GO:0030976">
    <property type="term" value="F:thiamine pyrophosphate binding"/>
    <property type="evidence" value="ECO:0007669"/>
    <property type="project" value="InterPro"/>
</dbReference>
<sequence>MMDTENTLKNFLNLENINDRYITDLNTNKKRFSYAELCEEIENFRKFFQSINIKKGDEISIILFNSIEYVLSFLSINFNQNICLPQNTNLKKEEYERYLVNNCKYIIAHDYDENDNNYASIKKKHGYYKNVLNSLEELSKENNIGLIKIKKNNTKPYFTYSYIPNGRELEKQDKVTNNSESKNDICLHLHTSGTTSKVKIVQLTNNNIKTTIKNIVNSYDINKNDNTIIVMPLYHVHGLIGVLMPILFSKGNILFQLGHSFSASEFWNNIMDYNISYFSAIPTILKILLLRYEKDYLRADSDKKKVQHKLRFIRTSSSSLDELLEKEIEEKFETQVFQAYGMTEACHQVSSNKLINNDNNNKVCMKKLKSVGIPNVGVVIYDAEKKKVCDYNTLGEICINGKNVMYGYKEIKDNDHIYVYVNTIKDKTQYMMNNQFLEIGENVPFFKTGDIGYVDEDNFLFLSGRIKDIINRGGEKIIPNEIDDVLRTHPIIQDCITFGSKDDVYGEIINASVIVKSSYSMDSNNNMNKTNEYIETGMENKVNAPTQKRDNKVVENNDNAKEETEFDVNKSIELNLNNFHRRFELKEHMRKELADFKVPKNIYFVNNFLKTDTGKISRKKVSEGIELIKNKDIPIFDIIAIIFKKYEINHIYGVYGIPINKIIKSFIKNQIYYISFRNEINAAISSSYVNYFSIQNKKKVGIIFTCSGPGFINTISGLYNSKINNLPMVLISFENFIDNNLTLFEKYNNFQYFPQFDFLNKSKEICNSVYHANSLETFYDQFDKAINQAVKCKAPVYLNLDYKMISQTVNIEQAFQVLDMVSKNVNLYFDIINDQVTKTDGLNAEPLMANEQMENFVNLVKQIKHIYKSNSKGAIFVGTNCNNAIKYILKLSKLLKIPIYTNTMGKSFIKENYIYNVNSCKSFLFNNIDFCISIGSPYNFYFNFGNFPMCKKENMVCIDLNNVEEASKNGNENNHFFFHDLYFVLKKLYFTMKEDITLLANMDDRTNWINTLSKEKKKNTYKICTKIATQFFDKNSSTFTMEQAFLILRNILINYYFIQNDISIEYKKYFTDYFQLLNENQIKAHGLSDIVYTSEEERKIVNNSQKEKISHLSNDNFESINWENFPENEDDCDLSDSSEDESKNGDKIEQRKENKFLNKKIKKRIIITNEGSISLMMGILYLPKFGLYNYVIPQINGMMGVSMNAAITASLENKNCIVFSILGDSSFGFTCNEVETICRLKLKIVLIIINNNGIYGSRDFEMKEKREEQKSEINYANNKTLDTQFYLNNPSALYHFSKYENYITAHGGYGSFIDTKEEFIKQMKHITSDNFDHFPVLLNVLVEDTGSVHFDADKCIL</sequence>
<dbReference type="GO" id="GO:0000287">
    <property type="term" value="F:magnesium ion binding"/>
    <property type="evidence" value="ECO:0007669"/>
    <property type="project" value="InterPro"/>
</dbReference>
<dbReference type="Gene3D" id="3.40.50.12780">
    <property type="entry name" value="N-terminal domain of ligase-like"/>
    <property type="match status" value="1"/>
</dbReference>
<dbReference type="GO" id="GO:0031956">
    <property type="term" value="F:medium-chain fatty acid-CoA ligase activity"/>
    <property type="evidence" value="ECO:0007669"/>
    <property type="project" value="TreeGrafter"/>
</dbReference>
<dbReference type="Proteomes" id="UP000515550">
    <property type="component" value="Chromosome PVBDA_11"/>
</dbReference>
<dbReference type="Gene3D" id="3.30.300.30">
    <property type="match status" value="1"/>
</dbReference>
<evidence type="ECO:0000259" key="8">
    <source>
        <dbReference type="Pfam" id="PF02775"/>
    </source>
</evidence>
<dbReference type="PANTHER" id="PTHR43201">
    <property type="entry name" value="ACYL-COA SYNTHETASE"/>
    <property type="match status" value="1"/>
</dbReference>
<feature type="compositionally biased region" description="Acidic residues" evidence="5">
    <location>
        <begin position="1127"/>
        <end position="1139"/>
    </location>
</feature>
<proteinExistence type="inferred from homology"/>
<dbReference type="Pfam" id="PF00205">
    <property type="entry name" value="TPP_enzyme_M"/>
    <property type="match status" value="1"/>
</dbReference>
<dbReference type="InterPro" id="IPR012000">
    <property type="entry name" value="Thiamin_PyroP_enz_cen_dom"/>
</dbReference>
<dbReference type="InterPro" id="IPR045851">
    <property type="entry name" value="AMP-bd_C_sf"/>
</dbReference>
<dbReference type="GO" id="GO:0006631">
    <property type="term" value="P:fatty acid metabolic process"/>
    <property type="evidence" value="ECO:0007669"/>
    <property type="project" value="TreeGrafter"/>
</dbReference>
<dbReference type="InterPro" id="IPR011766">
    <property type="entry name" value="TPP_enzyme_TPP-bd"/>
</dbReference>
<protein>
    <submittedName>
        <fullName evidence="10">Acyl-CoA synthetase, putative</fullName>
    </submittedName>
</protein>
<evidence type="ECO:0000256" key="4">
    <source>
        <dbReference type="ARBA" id="ARBA00023052"/>
    </source>
</evidence>
<dbReference type="EMBL" id="LR865389">
    <property type="protein sequence ID" value="CAD2095103.1"/>
    <property type="molecule type" value="Genomic_DNA"/>
</dbReference>
<feature type="domain" description="Thiamine pyrophosphate enzyme N-terminal TPP-binding" evidence="9">
    <location>
        <begin position="637"/>
        <end position="738"/>
    </location>
</feature>
<evidence type="ECO:0000259" key="9">
    <source>
        <dbReference type="Pfam" id="PF02776"/>
    </source>
</evidence>
<dbReference type="CDD" id="cd07035">
    <property type="entry name" value="TPP_PYR_POX_like"/>
    <property type="match status" value="1"/>
</dbReference>
<keyword evidence="3" id="KW-0436">Ligase</keyword>
<dbReference type="Pfam" id="PF02775">
    <property type="entry name" value="TPP_enzyme_C"/>
    <property type="match status" value="1"/>
</dbReference>
<evidence type="ECO:0000256" key="2">
    <source>
        <dbReference type="ARBA" id="ARBA00007812"/>
    </source>
</evidence>
<evidence type="ECO:0000313" key="11">
    <source>
        <dbReference type="Proteomes" id="UP000515550"/>
    </source>
</evidence>
<comment type="similarity">
    <text evidence="2">Belongs to the TPP enzyme family.</text>
</comment>
<dbReference type="SUPFAM" id="SSF52518">
    <property type="entry name" value="Thiamin diphosphate-binding fold (THDP-binding)"/>
    <property type="match status" value="2"/>
</dbReference>
<feature type="domain" description="AMP-dependent synthetase/ligase" evidence="7">
    <location>
        <begin position="28"/>
        <end position="408"/>
    </location>
</feature>
<evidence type="ECO:0000259" key="6">
    <source>
        <dbReference type="Pfam" id="PF00205"/>
    </source>
</evidence>
<dbReference type="InterPro" id="IPR029035">
    <property type="entry name" value="DHS-like_NAD/FAD-binding_dom"/>
</dbReference>
<dbReference type="Pfam" id="PF00501">
    <property type="entry name" value="AMP-binding"/>
    <property type="match status" value="1"/>
</dbReference>
<evidence type="ECO:0000256" key="1">
    <source>
        <dbReference type="ARBA" id="ARBA00006432"/>
    </source>
</evidence>
<dbReference type="Gene3D" id="3.40.50.1220">
    <property type="entry name" value="TPP-binding domain"/>
    <property type="match status" value="1"/>
</dbReference>
<dbReference type="InterPro" id="IPR000873">
    <property type="entry name" value="AMP-dep_synth/lig_dom"/>
</dbReference>
<dbReference type="InterPro" id="IPR029061">
    <property type="entry name" value="THDP-binding"/>
</dbReference>
<gene>
    <name evidence="10" type="ORF">PVBDA_1101890</name>
</gene>
<dbReference type="InterPro" id="IPR042099">
    <property type="entry name" value="ANL_N_sf"/>
</dbReference>
<feature type="domain" description="Thiamine pyrophosphate enzyme TPP-binding" evidence="8">
    <location>
        <begin position="1184"/>
        <end position="1327"/>
    </location>
</feature>
<dbReference type="InterPro" id="IPR012001">
    <property type="entry name" value="Thiamin_PyroP_enz_TPP-bd_dom"/>
</dbReference>
<name>A0A6V7S9J4_PLAVN</name>
<accession>A0A6V7S9J4</accession>
<reference evidence="10 11" key="1">
    <citation type="submission" date="2020-08" db="EMBL/GenBank/DDBJ databases">
        <authorList>
            <person name="Ramaprasad A."/>
        </authorList>
    </citation>
    <scope>NUCLEOTIDE SEQUENCE [LARGE SCALE GENOMIC DNA]</scope>
</reference>
<evidence type="ECO:0000256" key="3">
    <source>
        <dbReference type="ARBA" id="ARBA00022598"/>
    </source>
</evidence>
<dbReference type="SUPFAM" id="SSF52467">
    <property type="entry name" value="DHS-like NAD/FAD-binding domain"/>
    <property type="match status" value="1"/>
</dbReference>
<comment type="similarity">
    <text evidence="1">Belongs to the ATP-dependent AMP-binding enzyme family.</text>
</comment>
<feature type="domain" description="Thiamine pyrophosphate enzyme central" evidence="6">
    <location>
        <begin position="868"/>
        <end position="969"/>
    </location>
</feature>
<dbReference type="Pfam" id="PF02776">
    <property type="entry name" value="TPP_enzyme_N"/>
    <property type="match status" value="1"/>
</dbReference>
<keyword evidence="4" id="KW-0786">Thiamine pyrophosphate</keyword>
<evidence type="ECO:0000313" key="10">
    <source>
        <dbReference type="EMBL" id="CAD2095103.1"/>
    </source>
</evidence>
<dbReference type="Gene3D" id="3.40.50.970">
    <property type="match status" value="2"/>
</dbReference>
<feature type="region of interest" description="Disordered" evidence="5">
    <location>
        <begin position="1127"/>
        <end position="1147"/>
    </location>
</feature>
<evidence type="ECO:0000259" key="7">
    <source>
        <dbReference type="Pfam" id="PF00501"/>
    </source>
</evidence>